<accession>A0A9J6BFX2</accession>
<dbReference type="AlphaFoldDB" id="A0A9J6BFX2"/>
<comment type="caution">
    <text evidence="2">The sequence shown here is derived from an EMBL/GenBank/DDBJ whole genome shotgun (WGS) entry which is preliminary data.</text>
</comment>
<gene>
    <name evidence="2" type="ORF">PVAND_016442</name>
</gene>
<dbReference type="SUPFAM" id="SSF52047">
    <property type="entry name" value="RNI-like"/>
    <property type="match status" value="1"/>
</dbReference>
<name>A0A9J6BFX2_POLVA</name>
<organism evidence="2 3">
    <name type="scientific">Polypedilum vanderplanki</name>
    <name type="common">Sleeping chironomid midge</name>
    <dbReference type="NCBI Taxonomy" id="319348"/>
    <lineage>
        <taxon>Eukaryota</taxon>
        <taxon>Metazoa</taxon>
        <taxon>Ecdysozoa</taxon>
        <taxon>Arthropoda</taxon>
        <taxon>Hexapoda</taxon>
        <taxon>Insecta</taxon>
        <taxon>Pterygota</taxon>
        <taxon>Neoptera</taxon>
        <taxon>Endopterygota</taxon>
        <taxon>Diptera</taxon>
        <taxon>Nematocera</taxon>
        <taxon>Chironomoidea</taxon>
        <taxon>Chironomidae</taxon>
        <taxon>Chironominae</taxon>
        <taxon>Polypedilum</taxon>
        <taxon>Polypedilum</taxon>
    </lineage>
</organism>
<protein>
    <recommendedName>
        <fullName evidence="1">F-box domain-containing protein</fullName>
    </recommendedName>
</protein>
<feature type="domain" description="F-box" evidence="1">
    <location>
        <begin position="1"/>
        <end position="51"/>
    </location>
</feature>
<dbReference type="Proteomes" id="UP001107558">
    <property type="component" value="Chromosome 4"/>
</dbReference>
<dbReference type="Pfam" id="PF12937">
    <property type="entry name" value="F-box-like"/>
    <property type="match status" value="1"/>
</dbReference>
<dbReference type="SUPFAM" id="SSF81383">
    <property type="entry name" value="F-box domain"/>
    <property type="match status" value="1"/>
</dbReference>
<evidence type="ECO:0000313" key="3">
    <source>
        <dbReference type="Proteomes" id="UP001107558"/>
    </source>
</evidence>
<dbReference type="SMART" id="SM00256">
    <property type="entry name" value="FBOX"/>
    <property type="match status" value="1"/>
</dbReference>
<dbReference type="EMBL" id="JADBJN010000004">
    <property type="protein sequence ID" value="KAG5668503.1"/>
    <property type="molecule type" value="Genomic_DNA"/>
</dbReference>
<evidence type="ECO:0000259" key="1">
    <source>
        <dbReference type="PROSITE" id="PS50181"/>
    </source>
</evidence>
<proteinExistence type="predicted"/>
<dbReference type="InterPro" id="IPR032675">
    <property type="entry name" value="LRR_dom_sf"/>
</dbReference>
<sequence length="426" mass="49678">MNELPNEILLKIFSQVSSSDLINLTSQCYRFNEIISKSELAHKLTLYFRKLNPNDDEIIRNRKYQRLKIGFFKPQLHTKIVQEIGASLRQLEFAFCKLKLDIVRRVLCLCPNVKDLKFVKIDLSDVPNRFQEQPLPVLLDVDVKMTLSDPRIFKVLSTSVVTAVTMDHKYRHASGNVSDFTQFLLNQSELKELTITDFFRTNLFLDTSLNNVAFRLTTLRIKDVNLVRTDFFKIFLENNHLESLETLEVQKLEKCNLTPIIGNCKFLKRLKFDATNGLNDLEELPNLEILTLFAQLPLKLNQLIHKFPSLREVEMHYCRLSYDEEEFMNAYGRISHPDHLTTLRIIDTTVARLKTKTIKILMLKNVKICENFFENNQNIEELHVENCDFNDDVLEAAITYQNVLKKLTIIGENITQKTIDRIADNC</sequence>
<dbReference type="OrthoDB" id="9981546at2759"/>
<reference evidence="2" key="1">
    <citation type="submission" date="2021-03" db="EMBL/GenBank/DDBJ databases">
        <title>Chromosome level genome of the anhydrobiotic midge Polypedilum vanderplanki.</title>
        <authorList>
            <person name="Yoshida Y."/>
            <person name="Kikawada T."/>
            <person name="Gusev O."/>
        </authorList>
    </citation>
    <scope>NUCLEOTIDE SEQUENCE</scope>
    <source>
        <strain evidence="2">NIAS01</strain>
        <tissue evidence="2">Whole body or cell culture</tissue>
    </source>
</reference>
<evidence type="ECO:0000313" key="2">
    <source>
        <dbReference type="EMBL" id="KAG5668503.1"/>
    </source>
</evidence>
<dbReference type="CDD" id="cd09917">
    <property type="entry name" value="F-box_SF"/>
    <property type="match status" value="1"/>
</dbReference>
<dbReference type="InterPro" id="IPR036047">
    <property type="entry name" value="F-box-like_dom_sf"/>
</dbReference>
<dbReference type="InterPro" id="IPR001810">
    <property type="entry name" value="F-box_dom"/>
</dbReference>
<dbReference type="PROSITE" id="PS50181">
    <property type="entry name" value="FBOX"/>
    <property type="match status" value="1"/>
</dbReference>
<keyword evidence="3" id="KW-1185">Reference proteome</keyword>
<dbReference type="Gene3D" id="3.80.10.10">
    <property type="entry name" value="Ribonuclease Inhibitor"/>
    <property type="match status" value="2"/>
</dbReference>